<evidence type="ECO:0000313" key="1">
    <source>
        <dbReference type="EMBL" id="MCI4384262.1"/>
    </source>
</evidence>
<organism evidence="1 2">
    <name type="scientific">Pangasianodon gigas</name>
    <name type="common">Mekong giant catfish</name>
    <name type="synonym">Pangasius gigas</name>
    <dbReference type="NCBI Taxonomy" id="30993"/>
    <lineage>
        <taxon>Eukaryota</taxon>
        <taxon>Metazoa</taxon>
        <taxon>Chordata</taxon>
        <taxon>Craniata</taxon>
        <taxon>Vertebrata</taxon>
        <taxon>Euteleostomi</taxon>
        <taxon>Actinopterygii</taxon>
        <taxon>Neopterygii</taxon>
        <taxon>Teleostei</taxon>
        <taxon>Ostariophysi</taxon>
        <taxon>Siluriformes</taxon>
        <taxon>Pangasiidae</taxon>
        <taxon>Pangasianodon</taxon>
    </lineage>
</organism>
<accession>A0ACC5WZ47</accession>
<reference evidence="1 2" key="1">
    <citation type="journal article" date="2022" name="bioRxiv">
        <title>An ancient truncated duplication of the anti-Mullerian hormone receptor type 2 gene is a potential conserved master sex determinant in the Pangasiidae catfish family.</title>
        <authorList>
            <person name="Wen M."/>
            <person name="Pan Q."/>
            <person name="Jouanno E."/>
            <person name="Montfort J."/>
            <person name="Zahm M."/>
            <person name="Cabau C."/>
            <person name="Klopp C."/>
            <person name="Iampietro C."/>
            <person name="Roques C."/>
            <person name="Bouchez O."/>
            <person name="Castinel A."/>
            <person name="Donnadieu C."/>
            <person name="Parrinello H."/>
            <person name="Poncet C."/>
            <person name="Belmonte E."/>
            <person name="Gautier V."/>
            <person name="Avarre J.-C."/>
            <person name="Dugue R."/>
            <person name="Gustiano R."/>
            <person name="Ha T.T.T."/>
            <person name="Campet M."/>
            <person name="Sriphairoj K."/>
            <person name="Ribolli J."/>
            <person name="de Almeida F.L."/>
            <person name="Desvignes T."/>
            <person name="Postlethwait J.H."/>
            <person name="Bucao C.F."/>
            <person name="Robinson-Rechavi M."/>
            <person name="Bobe J."/>
            <person name="Herpin A."/>
            <person name="Guiguen Y."/>
        </authorList>
    </citation>
    <scope>NUCLEOTIDE SEQUENCE [LARGE SCALE GENOMIC DNA]</scope>
    <source>
        <strain evidence="1">YG-Dec2019</strain>
    </source>
</reference>
<comment type="caution">
    <text evidence="1">The sequence shown here is derived from an EMBL/GenBank/DDBJ whole genome shotgun (WGS) entry which is preliminary data.</text>
</comment>
<keyword evidence="2" id="KW-1185">Reference proteome</keyword>
<dbReference type="EMBL" id="CM040465">
    <property type="protein sequence ID" value="MCI4384262.1"/>
    <property type="molecule type" value="Genomic_DNA"/>
</dbReference>
<gene>
    <name evidence="1" type="ORF">PGIGA_G00036690</name>
</gene>
<protein>
    <submittedName>
        <fullName evidence="1">Uncharacterized protein</fullName>
    </submittedName>
</protein>
<sequence length="288" mass="33058">MELSAIGEQVFAVESIIKKRVRKGNVEYLLKWKGWPPKYSTWEPEEHILDPRLVLAYEEKEHKDRAAGWRKRGPKPKRLLVQGIYSMDLRSAHKATEKSPGHLHLSLTRPLDPQAGHAAQKFCSKESGVYRQLVHHKRKKRNLKDPSVEDWEELEKDDNYEEEVLRQEETETDRATLNSNMETEGWSPITGSEEMTVSPVCEEWRPVMGPEELDLQPLIADSTMLYCHRAPLYHHTTQPTTKATNAQILCSRATELHRVSTQLQTSGTCITLNPNQNTHAKTNQAQHG</sequence>
<proteinExistence type="predicted"/>
<name>A0ACC5WZ47_PANGG</name>
<evidence type="ECO:0000313" key="2">
    <source>
        <dbReference type="Proteomes" id="UP000829447"/>
    </source>
</evidence>
<dbReference type="Proteomes" id="UP000829447">
    <property type="component" value="Linkage Group LG12"/>
</dbReference>